<feature type="compositionally biased region" description="Low complexity" evidence="1">
    <location>
        <begin position="111"/>
        <end position="122"/>
    </location>
</feature>
<protein>
    <submittedName>
        <fullName evidence="2">Uncharacterized protein</fullName>
    </submittedName>
</protein>
<gene>
    <name evidence="2" type="ORF">DY000_02010434</name>
</gene>
<reference evidence="2 3" key="1">
    <citation type="journal article" date="2020" name="BMC Genomics">
        <title>Intraspecific diversification of the crop wild relative Brassica cretica Lam. using demographic model selection.</title>
        <authorList>
            <person name="Kioukis A."/>
            <person name="Michalopoulou V.A."/>
            <person name="Briers L."/>
            <person name="Pirintsos S."/>
            <person name="Studholme D.J."/>
            <person name="Pavlidis P."/>
            <person name="Sarris P.F."/>
        </authorList>
    </citation>
    <scope>NUCLEOTIDE SEQUENCE [LARGE SCALE GENOMIC DNA]</scope>
    <source>
        <strain evidence="3">cv. PFS-1207/04</strain>
    </source>
</reference>
<proteinExistence type="predicted"/>
<comment type="caution">
    <text evidence="2">The sequence shown here is derived from an EMBL/GenBank/DDBJ whole genome shotgun (WGS) entry which is preliminary data.</text>
</comment>
<dbReference type="Proteomes" id="UP000266723">
    <property type="component" value="Unassembled WGS sequence"/>
</dbReference>
<accession>A0ABQ7BS61</accession>
<sequence length="164" mass="17883">MMIRAPVMMVRAPTMTTPAPAITIRALIIPWRRTLLFGLEVMLEFSRSPGGTEPSHADDLIIGALSDMELMDQSDGSILADGVDGDDLLELDLMELEDSQSQQMPIEDTGRSNNTKSTRTTRPGVKRNAPLGINNRKFEILRRGSPIKRSAATGSHVEGAAEKP</sequence>
<feature type="region of interest" description="Disordered" evidence="1">
    <location>
        <begin position="97"/>
        <end position="164"/>
    </location>
</feature>
<dbReference type="EMBL" id="QGKV02000832">
    <property type="protein sequence ID" value="KAF3542235.1"/>
    <property type="molecule type" value="Genomic_DNA"/>
</dbReference>
<evidence type="ECO:0000313" key="2">
    <source>
        <dbReference type="EMBL" id="KAF3542235.1"/>
    </source>
</evidence>
<keyword evidence="3" id="KW-1185">Reference proteome</keyword>
<evidence type="ECO:0000256" key="1">
    <source>
        <dbReference type="SAM" id="MobiDB-lite"/>
    </source>
</evidence>
<name>A0ABQ7BS61_BRACR</name>
<evidence type="ECO:0000313" key="3">
    <source>
        <dbReference type="Proteomes" id="UP000266723"/>
    </source>
</evidence>
<organism evidence="2 3">
    <name type="scientific">Brassica cretica</name>
    <name type="common">Mustard</name>
    <dbReference type="NCBI Taxonomy" id="69181"/>
    <lineage>
        <taxon>Eukaryota</taxon>
        <taxon>Viridiplantae</taxon>
        <taxon>Streptophyta</taxon>
        <taxon>Embryophyta</taxon>
        <taxon>Tracheophyta</taxon>
        <taxon>Spermatophyta</taxon>
        <taxon>Magnoliopsida</taxon>
        <taxon>eudicotyledons</taxon>
        <taxon>Gunneridae</taxon>
        <taxon>Pentapetalae</taxon>
        <taxon>rosids</taxon>
        <taxon>malvids</taxon>
        <taxon>Brassicales</taxon>
        <taxon>Brassicaceae</taxon>
        <taxon>Brassiceae</taxon>
        <taxon>Brassica</taxon>
    </lineage>
</organism>